<dbReference type="InterPro" id="IPR041588">
    <property type="entry name" value="Integrase_H2C2"/>
</dbReference>
<dbReference type="InterPro" id="IPR001584">
    <property type="entry name" value="Integrase_cat-core"/>
</dbReference>
<dbReference type="InterPro" id="IPR012337">
    <property type="entry name" value="RNaseH-like_sf"/>
</dbReference>
<dbReference type="Gene3D" id="3.30.420.10">
    <property type="entry name" value="Ribonuclease H-like superfamily/Ribonuclease H"/>
    <property type="match status" value="1"/>
</dbReference>
<comment type="caution">
    <text evidence="2">The sequence shown here is derived from an EMBL/GenBank/DDBJ whole genome shotgun (WGS) entry which is preliminary data.</text>
</comment>
<keyword evidence="3" id="KW-1185">Reference proteome</keyword>
<dbReference type="PANTHER" id="PTHR37984">
    <property type="entry name" value="PROTEIN CBG26694"/>
    <property type="match status" value="1"/>
</dbReference>
<dbReference type="Gene3D" id="1.10.340.70">
    <property type="match status" value="1"/>
</dbReference>
<name>A0A9P6GV30_9MICR</name>
<feature type="non-terminal residue" evidence="2">
    <location>
        <position position="1"/>
    </location>
</feature>
<dbReference type="Pfam" id="PF00665">
    <property type="entry name" value="rve"/>
    <property type="match status" value="1"/>
</dbReference>
<dbReference type="PANTHER" id="PTHR37984:SF5">
    <property type="entry name" value="PROTEIN NYNRIN-LIKE"/>
    <property type="match status" value="1"/>
</dbReference>
<dbReference type="InterPro" id="IPR050951">
    <property type="entry name" value="Retrovirus_Pol_polyprotein"/>
</dbReference>
<dbReference type="SUPFAM" id="SSF53098">
    <property type="entry name" value="Ribonuclease H-like"/>
    <property type="match status" value="1"/>
</dbReference>
<organism evidence="2 3">
    <name type="scientific">Nosema granulosis</name>
    <dbReference type="NCBI Taxonomy" id="83296"/>
    <lineage>
        <taxon>Eukaryota</taxon>
        <taxon>Fungi</taxon>
        <taxon>Fungi incertae sedis</taxon>
        <taxon>Microsporidia</taxon>
        <taxon>Nosematidae</taxon>
        <taxon>Nosema</taxon>
    </lineage>
</organism>
<dbReference type="GO" id="GO:0015074">
    <property type="term" value="P:DNA integration"/>
    <property type="evidence" value="ECO:0007669"/>
    <property type="project" value="InterPro"/>
</dbReference>
<dbReference type="Pfam" id="PF17921">
    <property type="entry name" value="Integrase_H2C2"/>
    <property type="match status" value="1"/>
</dbReference>
<dbReference type="Proteomes" id="UP000740883">
    <property type="component" value="Unassembled WGS sequence"/>
</dbReference>
<dbReference type="AlphaFoldDB" id="A0A9P6GV30"/>
<dbReference type="EMBL" id="SBJO01000730">
    <property type="protein sequence ID" value="KAF9756208.1"/>
    <property type="molecule type" value="Genomic_DNA"/>
</dbReference>
<reference evidence="2 3" key="1">
    <citation type="journal article" date="2020" name="Genome Biol. Evol.">
        <title>Comparative genomics of strictly vertically transmitted, feminizing microsporidia endosymbionts of amphipod crustaceans.</title>
        <authorList>
            <person name="Cormier A."/>
            <person name="Chebbi M.A."/>
            <person name="Giraud I."/>
            <person name="Wattier R."/>
            <person name="Teixeira M."/>
            <person name="Gilbert C."/>
            <person name="Rigaud T."/>
            <person name="Cordaux R."/>
        </authorList>
    </citation>
    <scope>NUCLEOTIDE SEQUENCE [LARGE SCALE GENOMIC DNA]</scope>
    <source>
        <strain evidence="2 3">Ou3-Ou53</strain>
    </source>
</reference>
<sequence>TDHKALEEIRNNPFFNNNRVNRWIERNQEYVFSVSYVKGALMGDADALSRQFEDEVKGQEKMITKQMQGKILKHTSAVEGKEYWRFDDGSQKEILRIEDRETTILKIHRELNHRDVKATYYQLKQKYYWPGMKDMVTKLLKECETCQIANRKNKGGVEFITSSRKGEIFSIDVMEIGEPIRRVLLGIDYYTRFLYAKVLVDTTTKNIISALEEWFTEEEVPEAIISDNAKEFTGIEFREWCNMNEVEHRKVSVESHGSNGRIERAIRTIRESVFKQGNIGIETAIKYAVNKYNVTFHSGLKCTTQEAVRENERDIDLRWENSR</sequence>
<dbReference type="OrthoDB" id="425619at2759"/>
<protein>
    <recommendedName>
        <fullName evidence="1">Integrase catalytic domain-containing protein</fullName>
    </recommendedName>
</protein>
<dbReference type="PROSITE" id="PS50994">
    <property type="entry name" value="INTEGRASE"/>
    <property type="match status" value="1"/>
</dbReference>
<feature type="domain" description="Integrase catalytic" evidence="1">
    <location>
        <begin position="161"/>
        <end position="275"/>
    </location>
</feature>
<dbReference type="GO" id="GO:0003676">
    <property type="term" value="F:nucleic acid binding"/>
    <property type="evidence" value="ECO:0007669"/>
    <property type="project" value="InterPro"/>
</dbReference>
<accession>A0A9P6GV30</accession>
<evidence type="ECO:0000313" key="2">
    <source>
        <dbReference type="EMBL" id="KAF9756208.1"/>
    </source>
</evidence>
<evidence type="ECO:0000259" key="1">
    <source>
        <dbReference type="PROSITE" id="PS50994"/>
    </source>
</evidence>
<proteinExistence type="predicted"/>
<evidence type="ECO:0000313" key="3">
    <source>
        <dbReference type="Proteomes" id="UP000740883"/>
    </source>
</evidence>
<dbReference type="GO" id="GO:0005634">
    <property type="term" value="C:nucleus"/>
    <property type="evidence" value="ECO:0007669"/>
    <property type="project" value="UniProtKB-ARBA"/>
</dbReference>
<gene>
    <name evidence="2" type="ORF">NGRA_3258</name>
</gene>
<dbReference type="InterPro" id="IPR036397">
    <property type="entry name" value="RNaseH_sf"/>
</dbReference>